<gene>
    <name evidence="2" type="ORF">NRE15_12365</name>
</gene>
<name>A0ABY5P4K4_9LACT</name>
<accession>A0ABY5P4K4</accession>
<dbReference type="RefSeq" id="WP_313793188.1">
    <property type="nucleotide sequence ID" value="NZ_CP102453.1"/>
</dbReference>
<evidence type="ECO:0000259" key="1">
    <source>
        <dbReference type="PROSITE" id="PS51186"/>
    </source>
</evidence>
<evidence type="ECO:0000313" key="3">
    <source>
        <dbReference type="Proteomes" id="UP001315967"/>
    </source>
</evidence>
<keyword evidence="3" id="KW-1185">Reference proteome</keyword>
<dbReference type="SUPFAM" id="SSF55729">
    <property type="entry name" value="Acyl-CoA N-acyltransferases (Nat)"/>
    <property type="match status" value="1"/>
</dbReference>
<proteinExistence type="predicted"/>
<dbReference type="Gene3D" id="3.40.630.30">
    <property type="match status" value="1"/>
</dbReference>
<dbReference type="CDD" id="cd04301">
    <property type="entry name" value="NAT_SF"/>
    <property type="match status" value="1"/>
</dbReference>
<dbReference type="PROSITE" id="PS51186">
    <property type="entry name" value="GNAT"/>
    <property type="match status" value="1"/>
</dbReference>
<dbReference type="InterPro" id="IPR000182">
    <property type="entry name" value="GNAT_dom"/>
</dbReference>
<evidence type="ECO:0000313" key="2">
    <source>
        <dbReference type="EMBL" id="UUX33684.1"/>
    </source>
</evidence>
<dbReference type="Pfam" id="PF00583">
    <property type="entry name" value="Acetyltransf_1"/>
    <property type="match status" value="1"/>
</dbReference>
<dbReference type="EMBL" id="CP102453">
    <property type="protein sequence ID" value="UUX33684.1"/>
    <property type="molecule type" value="Genomic_DNA"/>
</dbReference>
<protein>
    <submittedName>
        <fullName evidence="2">GNAT family N-acetyltransferase</fullName>
    </submittedName>
</protein>
<dbReference type="InterPro" id="IPR016181">
    <property type="entry name" value="Acyl_CoA_acyltransferase"/>
</dbReference>
<dbReference type="Proteomes" id="UP001315967">
    <property type="component" value="Chromosome"/>
</dbReference>
<reference evidence="2 3" key="1">
    <citation type="submission" date="2022-08" db="EMBL/GenBank/DDBJ databases">
        <title>Aerococcaceae sp. nov isolated from spoiled eye mask.</title>
        <authorList>
            <person name="Zhou G."/>
            <person name="Xie X.-B."/>
            <person name="Shi Q.-S."/>
            <person name="Wang Y.-S."/>
            <person name="Wen X."/>
            <person name="Peng H."/>
            <person name="Yang X.-J."/>
            <person name="Tao H.-B."/>
            <person name="Huang X.-M."/>
        </authorList>
    </citation>
    <scope>NUCLEOTIDE SEQUENCE [LARGE SCALE GENOMIC DNA]</scope>
    <source>
        <strain evidence="3">DM20194951</strain>
    </source>
</reference>
<organism evidence="2 3">
    <name type="scientific">Fundicoccus culcitae</name>
    <dbReference type="NCBI Taxonomy" id="2969821"/>
    <lineage>
        <taxon>Bacteria</taxon>
        <taxon>Bacillati</taxon>
        <taxon>Bacillota</taxon>
        <taxon>Bacilli</taxon>
        <taxon>Lactobacillales</taxon>
        <taxon>Aerococcaceae</taxon>
        <taxon>Fundicoccus</taxon>
    </lineage>
</organism>
<feature type="domain" description="N-acetyltransferase" evidence="1">
    <location>
        <begin position="3"/>
        <end position="168"/>
    </location>
</feature>
<sequence length="168" mass="18747">MAFIIRKPLPADAEALAKVHVSSWQTSYQGIVPNHFLQSLSVEDRQKRFTEIIANANHFFVLTDNNQIVGFVGGGEQRHPAYANYPGEIYSIYLYQESQGHGGGRLLFEAMQQSLLEAQLNPMTVVVLSKNVSAIAFYEQMGGKPVGKDTINIGGDDFEEIIYGWELH</sequence>